<evidence type="ECO:0000256" key="2">
    <source>
        <dbReference type="ARBA" id="ARBA00022448"/>
    </source>
</evidence>
<dbReference type="PANTHER" id="PTHR11795">
    <property type="entry name" value="BRANCHED-CHAIN AMINO ACID TRANSPORT SYSTEM PERMEASE PROTEIN LIVH"/>
    <property type="match status" value="1"/>
</dbReference>
<reference evidence="10 11" key="1">
    <citation type="submission" date="2018-01" db="EMBL/GenBank/DDBJ databases">
        <title>Complete genome sequence of Salinigranum rubrum GX10T, an extremely halophilic archaeon isolated from a marine solar saltern.</title>
        <authorList>
            <person name="Han S."/>
        </authorList>
    </citation>
    <scope>NUCLEOTIDE SEQUENCE [LARGE SCALE GENOMIC DNA]</scope>
    <source>
        <strain evidence="10 11">GX10</strain>
    </source>
</reference>
<evidence type="ECO:0000256" key="3">
    <source>
        <dbReference type="ARBA" id="ARBA00022475"/>
    </source>
</evidence>
<evidence type="ECO:0000313" key="11">
    <source>
        <dbReference type="Proteomes" id="UP000236584"/>
    </source>
</evidence>
<feature type="transmembrane region" description="Helical" evidence="9">
    <location>
        <begin position="216"/>
        <end position="237"/>
    </location>
</feature>
<dbReference type="PANTHER" id="PTHR11795:SF442">
    <property type="entry name" value="ABC TRANSPORTER ATP-BINDING PROTEIN"/>
    <property type="match status" value="1"/>
</dbReference>
<feature type="transmembrane region" description="Helical" evidence="9">
    <location>
        <begin position="37"/>
        <end position="57"/>
    </location>
</feature>
<evidence type="ECO:0000256" key="7">
    <source>
        <dbReference type="ARBA" id="ARBA00023136"/>
    </source>
</evidence>
<dbReference type="Pfam" id="PF02653">
    <property type="entry name" value="BPD_transp_2"/>
    <property type="match status" value="1"/>
</dbReference>
<evidence type="ECO:0000256" key="9">
    <source>
        <dbReference type="SAM" id="Phobius"/>
    </source>
</evidence>
<feature type="transmembrane region" description="Helical" evidence="9">
    <location>
        <begin position="286"/>
        <end position="304"/>
    </location>
</feature>
<dbReference type="Proteomes" id="UP000236584">
    <property type="component" value="Chromosome"/>
</dbReference>
<comment type="similarity">
    <text evidence="8">Belongs to the binding-protein-dependent transport system permease family. LivHM subfamily.</text>
</comment>
<keyword evidence="3" id="KW-1003">Cell membrane</keyword>
<organism evidence="10 11">
    <name type="scientific">Salinigranum rubrum</name>
    <dbReference type="NCBI Taxonomy" id="755307"/>
    <lineage>
        <taxon>Archaea</taxon>
        <taxon>Methanobacteriati</taxon>
        <taxon>Methanobacteriota</taxon>
        <taxon>Stenosarchaea group</taxon>
        <taxon>Halobacteria</taxon>
        <taxon>Halobacteriales</taxon>
        <taxon>Haloferacaceae</taxon>
        <taxon>Salinigranum</taxon>
    </lineage>
</organism>
<evidence type="ECO:0000313" key="10">
    <source>
        <dbReference type="EMBL" id="AUV81188.1"/>
    </source>
</evidence>
<dbReference type="EMBL" id="CP026309">
    <property type="protein sequence ID" value="AUV81188.1"/>
    <property type="molecule type" value="Genomic_DNA"/>
</dbReference>
<evidence type="ECO:0000256" key="5">
    <source>
        <dbReference type="ARBA" id="ARBA00022970"/>
    </source>
</evidence>
<evidence type="ECO:0000256" key="8">
    <source>
        <dbReference type="ARBA" id="ARBA00037998"/>
    </source>
</evidence>
<protein>
    <submittedName>
        <fullName evidence="10">Branched-chain amino acid ABC transporter permease</fullName>
    </submittedName>
</protein>
<dbReference type="GO" id="GO:0022857">
    <property type="term" value="F:transmembrane transporter activity"/>
    <property type="evidence" value="ECO:0007669"/>
    <property type="project" value="InterPro"/>
</dbReference>
<dbReference type="OrthoDB" id="43815at2157"/>
<feature type="transmembrane region" description="Helical" evidence="9">
    <location>
        <begin position="77"/>
        <end position="98"/>
    </location>
</feature>
<evidence type="ECO:0000256" key="4">
    <source>
        <dbReference type="ARBA" id="ARBA00022692"/>
    </source>
</evidence>
<comment type="subcellular location">
    <subcellularLocation>
        <location evidence="1">Cell membrane</location>
        <topology evidence="1">Multi-pass membrane protein</topology>
    </subcellularLocation>
</comment>
<feature type="transmembrane region" description="Helical" evidence="9">
    <location>
        <begin position="249"/>
        <end position="280"/>
    </location>
</feature>
<dbReference type="KEGG" id="srub:C2R22_05535"/>
<dbReference type="GO" id="GO:0005886">
    <property type="term" value="C:plasma membrane"/>
    <property type="evidence" value="ECO:0007669"/>
    <property type="project" value="UniProtKB-SubCell"/>
</dbReference>
<feature type="transmembrane region" description="Helical" evidence="9">
    <location>
        <begin position="6"/>
        <end position="30"/>
    </location>
</feature>
<keyword evidence="6 9" id="KW-1133">Transmembrane helix</keyword>
<evidence type="ECO:0000256" key="1">
    <source>
        <dbReference type="ARBA" id="ARBA00004651"/>
    </source>
</evidence>
<dbReference type="InterPro" id="IPR052157">
    <property type="entry name" value="BCAA_transport_permease"/>
</dbReference>
<keyword evidence="2" id="KW-0813">Transport</keyword>
<accession>A0A2I8VGY7</accession>
<feature type="transmembrane region" description="Helical" evidence="9">
    <location>
        <begin position="167"/>
        <end position="186"/>
    </location>
</feature>
<dbReference type="GeneID" id="35591531"/>
<keyword evidence="11" id="KW-1185">Reference proteome</keyword>
<dbReference type="AlphaFoldDB" id="A0A2I8VGY7"/>
<keyword evidence="4 9" id="KW-0812">Transmembrane</keyword>
<name>A0A2I8VGY7_9EURY</name>
<sequence length="317" mass="33448">MSLLSQAVTILLNGLQQGAIFALLGIGLTIILGTMRFLNLAHGALYLVGAYIGMFVVRETTLTNGVLQSIGITNYGVGLGFLAALILVPIIGVAVGAFMERFVAEPFYDRPETDQLLVTFGLALVVEELIKQVVGGNTFQPIPPQTIFGIQMSGPVTLPIVGGFPRWRLYLVLLAGIVIVLTFLIIERTDFGLVVQAGTRDSEMVRLLGIPINRSYTLVFAVGASLAAFAGLVGASIQTISPQIGTQQALIPAFLTIVVGGAGSVVGAIAGGMVLGLIVAAFQQTFSQWAFIMMYLFVALVLVFKPEGLFGGVEVGE</sequence>
<proteinExistence type="inferred from homology"/>
<evidence type="ECO:0000256" key="6">
    <source>
        <dbReference type="ARBA" id="ARBA00022989"/>
    </source>
</evidence>
<dbReference type="InterPro" id="IPR001851">
    <property type="entry name" value="ABC_transp_permease"/>
</dbReference>
<dbReference type="GO" id="GO:0006865">
    <property type="term" value="P:amino acid transport"/>
    <property type="evidence" value="ECO:0007669"/>
    <property type="project" value="UniProtKB-KW"/>
</dbReference>
<keyword evidence="7 9" id="KW-0472">Membrane</keyword>
<keyword evidence="5" id="KW-0029">Amino-acid transport</keyword>
<gene>
    <name evidence="10" type="ORF">C2R22_05535</name>
</gene>
<dbReference type="RefSeq" id="WP_103424876.1">
    <property type="nucleotide sequence ID" value="NZ_CP026309.1"/>
</dbReference>
<dbReference type="CDD" id="cd06582">
    <property type="entry name" value="TM_PBP1_LivH_like"/>
    <property type="match status" value="1"/>
</dbReference>